<proteinExistence type="predicted"/>
<sequence length="43" mass="4919">MENVSTKATKSKSGTLQFGHGGEPWRTRRNGFPVRYTTGERRH</sequence>
<evidence type="ECO:0000256" key="1">
    <source>
        <dbReference type="SAM" id="MobiDB-lite"/>
    </source>
</evidence>
<name>A0A6M5YKS5_9BACT</name>
<protein>
    <submittedName>
        <fullName evidence="2">Uncharacterized protein</fullName>
    </submittedName>
</protein>
<dbReference type="AlphaFoldDB" id="A0A6M5YKS5"/>
<organism evidence="2 3">
    <name type="scientific">Frigoriglobus tundricola</name>
    <dbReference type="NCBI Taxonomy" id="2774151"/>
    <lineage>
        <taxon>Bacteria</taxon>
        <taxon>Pseudomonadati</taxon>
        <taxon>Planctomycetota</taxon>
        <taxon>Planctomycetia</taxon>
        <taxon>Gemmatales</taxon>
        <taxon>Gemmataceae</taxon>
        <taxon>Frigoriglobus</taxon>
    </lineage>
</organism>
<feature type="region of interest" description="Disordered" evidence="1">
    <location>
        <begin position="1"/>
        <end position="43"/>
    </location>
</feature>
<evidence type="ECO:0000313" key="3">
    <source>
        <dbReference type="Proteomes" id="UP000503447"/>
    </source>
</evidence>
<reference evidence="3" key="1">
    <citation type="submission" date="2020-05" db="EMBL/GenBank/DDBJ databases">
        <title>Frigoriglobus tundricola gen. nov., sp. nov., a psychrotolerant cellulolytic planctomycete of the family Gemmataceae with two divergent copies of 16S rRNA gene.</title>
        <authorList>
            <person name="Kulichevskaya I.S."/>
            <person name="Ivanova A.A."/>
            <person name="Naumoff D.G."/>
            <person name="Beletsky A.V."/>
            <person name="Rijpstra W.I.C."/>
            <person name="Sinninghe Damste J.S."/>
            <person name="Mardanov A.V."/>
            <person name="Ravin N.V."/>
            <person name="Dedysh S.N."/>
        </authorList>
    </citation>
    <scope>NUCLEOTIDE SEQUENCE [LARGE SCALE GENOMIC DNA]</scope>
    <source>
        <strain evidence="3">PL17</strain>
    </source>
</reference>
<evidence type="ECO:0000313" key="2">
    <source>
        <dbReference type="EMBL" id="QJW94174.1"/>
    </source>
</evidence>
<keyword evidence="3" id="KW-1185">Reference proteome</keyword>
<dbReference type="KEGG" id="ftj:FTUN_1693"/>
<dbReference type="EMBL" id="CP053452">
    <property type="protein sequence ID" value="QJW94174.1"/>
    <property type="molecule type" value="Genomic_DNA"/>
</dbReference>
<accession>A0A6M5YKS5</accession>
<gene>
    <name evidence="2" type="ORF">FTUN_1693</name>
</gene>
<dbReference type="Proteomes" id="UP000503447">
    <property type="component" value="Chromosome"/>
</dbReference>
<feature type="compositionally biased region" description="Polar residues" evidence="1">
    <location>
        <begin position="1"/>
        <end position="16"/>
    </location>
</feature>